<proteinExistence type="predicted"/>
<keyword evidence="1" id="KW-1133">Transmembrane helix</keyword>
<sequence length="188" mass="21528">MPSPDSVQAVEYALPPFEQSLKTFSCECQSCQLCEKTRFLLPRLFFCGFLFPLCWLLSITLFGYTCCVVRGGVKFPQLDADELPTFYELEFSRTCVATPKELKKSKAVETIFGREHQSNSKSKSRSFTANQSDFIAIAKLEYLRSVSNDVLTSHNEIYRYHRNWALRTSLALAAYPLFAIFAVWISKK</sequence>
<accession>A0A1G4JC70</accession>
<dbReference type="Proteomes" id="UP000190274">
    <property type="component" value="Chromosome E"/>
</dbReference>
<keyword evidence="1" id="KW-0472">Membrane</keyword>
<dbReference type="OrthoDB" id="4035013at2759"/>
<evidence type="ECO:0000256" key="1">
    <source>
        <dbReference type="SAM" id="Phobius"/>
    </source>
</evidence>
<dbReference type="STRING" id="1266660.A0A1G4JC70"/>
<reference evidence="3" key="1">
    <citation type="submission" date="2016-03" db="EMBL/GenBank/DDBJ databases">
        <authorList>
            <person name="Devillers H."/>
        </authorList>
    </citation>
    <scope>NUCLEOTIDE SEQUENCE [LARGE SCALE GENOMIC DNA]</scope>
</reference>
<keyword evidence="3" id="KW-1185">Reference proteome</keyword>
<protein>
    <submittedName>
        <fullName evidence="2">LADA_0E04192g1_1</fullName>
    </submittedName>
</protein>
<dbReference type="AlphaFoldDB" id="A0A1G4JC70"/>
<evidence type="ECO:0000313" key="2">
    <source>
        <dbReference type="EMBL" id="SCU87469.1"/>
    </source>
</evidence>
<evidence type="ECO:0000313" key="3">
    <source>
        <dbReference type="Proteomes" id="UP000190274"/>
    </source>
</evidence>
<organism evidence="2 3">
    <name type="scientific">Lachancea dasiensis</name>
    <dbReference type="NCBI Taxonomy" id="1072105"/>
    <lineage>
        <taxon>Eukaryota</taxon>
        <taxon>Fungi</taxon>
        <taxon>Dikarya</taxon>
        <taxon>Ascomycota</taxon>
        <taxon>Saccharomycotina</taxon>
        <taxon>Saccharomycetes</taxon>
        <taxon>Saccharomycetales</taxon>
        <taxon>Saccharomycetaceae</taxon>
        <taxon>Lachancea</taxon>
    </lineage>
</organism>
<gene>
    <name evidence="2" type="ORF">LADA_0E04192G</name>
</gene>
<dbReference type="EMBL" id="LT598455">
    <property type="protein sequence ID" value="SCU87469.1"/>
    <property type="molecule type" value="Genomic_DNA"/>
</dbReference>
<keyword evidence="1" id="KW-0812">Transmembrane</keyword>
<feature type="transmembrane region" description="Helical" evidence="1">
    <location>
        <begin position="43"/>
        <end position="64"/>
    </location>
</feature>
<name>A0A1G4JC70_9SACH</name>
<feature type="transmembrane region" description="Helical" evidence="1">
    <location>
        <begin position="164"/>
        <end position="185"/>
    </location>
</feature>